<evidence type="ECO:0000313" key="2">
    <source>
        <dbReference type="EMBL" id="KAJ7220261.1"/>
    </source>
</evidence>
<protein>
    <recommendedName>
        <fullName evidence="1">DUF7779 domain-containing protein</fullName>
    </recommendedName>
</protein>
<dbReference type="EMBL" id="JARJCW010000010">
    <property type="protein sequence ID" value="KAJ7220261.1"/>
    <property type="molecule type" value="Genomic_DNA"/>
</dbReference>
<feature type="domain" description="DUF7779" evidence="1">
    <location>
        <begin position="25"/>
        <end position="126"/>
    </location>
</feature>
<accession>A0AAD6VQX0</accession>
<gene>
    <name evidence="2" type="ORF">GGX14DRAFT_355127</name>
</gene>
<sequence>RLLSEKPGQSHDSYEWTVYTTWQMSFNRLSSSAARFLQLCSLLHHKGISEEFFINASKYQHKSAIPTEQDLKNSLGFLSQFTLPDKTWDSLRFQDVTAEIMAYSLMEFDPDQAMFSMHPLVHDWCQSIVIDQEACHSSIIGILGMCIGCIPHHDTDLQSMRLVPHVDALLHGGTHMFPDFRYQYARIYRGAGHYMSQKSEFNYRPV</sequence>
<organism evidence="2 3">
    <name type="scientific">Mycena pura</name>
    <dbReference type="NCBI Taxonomy" id="153505"/>
    <lineage>
        <taxon>Eukaryota</taxon>
        <taxon>Fungi</taxon>
        <taxon>Dikarya</taxon>
        <taxon>Basidiomycota</taxon>
        <taxon>Agaricomycotina</taxon>
        <taxon>Agaricomycetes</taxon>
        <taxon>Agaricomycetidae</taxon>
        <taxon>Agaricales</taxon>
        <taxon>Marasmiineae</taxon>
        <taxon>Mycenaceae</taxon>
        <taxon>Mycena</taxon>
    </lineage>
</organism>
<proteinExistence type="predicted"/>
<dbReference type="AlphaFoldDB" id="A0AAD6VQX0"/>
<reference evidence="2" key="1">
    <citation type="submission" date="2023-03" db="EMBL/GenBank/DDBJ databases">
        <title>Massive genome expansion in bonnet fungi (Mycena s.s.) driven by repeated elements and novel gene families across ecological guilds.</title>
        <authorList>
            <consortium name="Lawrence Berkeley National Laboratory"/>
            <person name="Harder C.B."/>
            <person name="Miyauchi S."/>
            <person name="Viragh M."/>
            <person name="Kuo A."/>
            <person name="Thoen E."/>
            <person name="Andreopoulos B."/>
            <person name="Lu D."/>
            <person name="Skrede I."/>
            <person name="Drula E."/>
            <person name="Henrissat B."/>
            <person name="Morin E."/>
            <person name="Kohler A."/>
            <person name="Barry K."/>
            <person name="LaButti K."/>
            <person name="Morin E."/>
            <person name="Salamov A."/>
            <person name="Lipzen A."/>
            <person name="Mereny Z."/>
            <person name="Hegedus B."/>
            <person name="Baldrian P."/>
            <person name="Stursova M."/>
            <person name="Weitz H."/>
            <person name="Taylor A."/>
            <person name="Grigoriev I.V."/>
            <person name="Nagy L.G."/>
            <person name="Martin F."/>
            <person name="Kauserud H."/>
        </authorList>
    </citation>
    <scope>NUCLEOTIDE SEQUENCE</scope>
    <source>
        <strain evidence="2">9144</strain>
    </source>
</reference>
<dbReference type="Pfam" id="PF25000">
    <property type="entry name" value="DUF7779"/>
    <property type="match status" value="1"/>
</dbReference>
<evidence type="ECO:0000259" key="1">
    <source>
        <dbReference type="Pfam" id="PF25000"/>
    </source>
</evidence>
<keyword evidence="3" id="KW-1185">Reference proteome</keyword>
<feature type="non-terminal residue" evidence="2">
    <location>
        <position position="1"/>
    </location>
</feature>
<name>A0AAD6VQX0_9AGAR</name>
<comment type="caution">
    <text evidence="2">The sequence shown here is derived from an EMBL/GenBank/DDBJ whole genome shotgun (WGS) entry which is preliminary data.</text>
</comment>
<dbReference type="InterPro" id="IPR056681">
    <property type="entry name" value="DUF7779"/>
</dbReference>
<dbReference type="Proteomes" id="UP001219525">
    <property type="component" value="Unassembled WGS sequence"/>
</dbReference>
<evidence type="ECO:0000313" key="3">
    <source>
        <dbReference type="Proteomes" id="UP001219525"/>
    </source>
</evidence>